<evidence type="ECO:0000256" key="4">
    <source>
        <dbReference type="ARBA" id="ARBA00022600"/>
    </source>
</evidence>
<evidence type="ECO:0000256" key="2">
    <source>
        <dbReference type="ARBA" id="ARBA00012432"/>
    </source>
</evidence>
<dbReference type="InterPro" id="IPR011009">
    <property type="entry name" value="Kinase-like_dom_sf"/>
</dbReference>
<dbReference type="InterPro" id="IPR008271">
    <property type="entry name" value="Ser/Thr_kinase_AS"/>
</dbReference>
<dbReference type="GO" id="GO:0005524">
    <property type="term" value="F:ATP binding"/>
    <property type="evidence" value="ECO:0007669"/>
    <property type="project" value="UniProtKB-UniRule"/>
</dbReference>
<evidence type="ECO:0000313" key="14">
    <source>
        <dbReference type="EMBL" id="KAJ6216420.1"/>
    </source>
</evidence>
<keyword evidence="4" id="KW-0321">Glycogen metabolism</keyword>
<evidence type="ECO:0000256" key="1">
    <source>
        <dbReference type="ARBA" id="ARBA00001674"/>
    </source>
</evidence>
<sequence>MLTMVGRSSEFHETDDLPDKNVARDFYAKYEPKEVLGKGVSSIVRRCIEKETGFEYAAKIIDVSSDPDDPQGLTLLQASHREISILQLAAGHRFIIKLHDVFESTTYIFLVFELCKNGELFDYLTSVVALSEKRTRTIMKQLFEAVEYIHSKGIVHRDLKPENILLDDNYNIKVTDFGFAKVIMPDERLTDLCGTPGYLAPELLRASMYENADGYGNEVDLWACGVIMYTLLVGFPPFWHRKQMIMLRNIMEGKYEFCSPEWDNITEEAKDLIRKLLVIEPIKRIHAKDALKHCFFHSMKTHVVKFNARKTFKLAIRCVRALIRIKHYRFTPEVLNMEIIRVEPYKIKLLRKAIDGCAFRVYHHWVKRGEVQNRAALFENRPKLEVNECLTYIEKNITPSSACAVYEFASALNSQQLIFQAINTIDRQTYHVITHKSFNNIQLSTLEFIVSRRYLNLYSEFSLLNAVVQWAQHECKRMGQQVNDWAVVRNILNQSAEEFARVVSQTSMTSSVNGENENGVDVNDESGVATFLTKNEQIAIFMNLAIPAIVPIQKGISQETTPRCAPPESFTVRRYKPVTYATTTTLAQASTGAGNANNKPVKSVCTKFQVTNSDLFIVGASIPIRLDPGYYSVRTPKLDCQLKFTSKAAEGHAVGRAADEHSIIMDTIDESLSFVISKDKDCHVKLKKPLHVKKGHTNELLLTFQSTALTDDIVVIKGHRNKAPQMEIVDGEAISWIFYKTSTVEFNELYYYY</sequence>
<dbReference type="AlphaFoldDB" id="A0A9Q0LZD7"/>
<dbReference type="Proteomes" id="UP001142055">
    <property type="component" value="Chromosome 3"/>
</dbReference>
<evidence type="ECO:0000256" key="3">
    <source>
        <dbReference type="ARBA" id="ARBA00022527"/>
    </source>
</evidence>
<evidence type="ECO:0000256" key="7">
    <source>
        <dbReference type="ARBA" id="ARBA00022777"/>
    </source>
</evidence>
<dbReference type="FunFam" id="1.10.510.10:FF:001701">
    <property type="entry name" value="Phosphorylase kinase catalytic subunit gamma 2"/>
    <property type="match status" value="1"/>
</dbReference>
<dbReference type="PROSITE" id="PS00107">
    <property type="entry name" value="PROTEIN_KINASE_ATP"/>
    <property type="match status" value="1"/>
</dbReference>
<dbReference type="GO" id="GO:0004689">
    <property type="term" value="F:phosphorylase kinase activity"/>
    <property type="evidence" value="ECO:0007669"/>
    <property type="project" value="UniProtKB-EC"/>
</dbReference>
<dbReference type="PROSITE" id="PS00108">
    <property type="entry name" value="PROTEIN_KINASE_ST"/>
    <property type="match status" value="1"/>
</dbReference>
<evidence type="ECO:0000313" key="15">
    <source>
        <dbReference type="Proteomes" id="UP001142055"/>
    </source>
</evidence>
<evidence type="ECO:0000256" key="5">
    <source>
        <dbReference type="ARBA" id="ARBA00022679"/>
    </source>
</evidence>
<dbReference type="Gene3D" id="1.25.40.420">
    <property type="match status" value="1"/>
</dbReference>
<evidence type="ECO:0000259" key="13">
    <source>
        <dbReference type="PROSITE" id="PS50011"/>
    </source>
</evidence>
<evidence type="ECO:0000256" key="10">
    <source>
        <dbReference type="ARBA" id="ARBA00023277"/>
    </source>
</evidence>
<dbReference type="InterPro" id="IPR017441">
    <property type="entry name" value="Protein_kinase_ATP_BS"/>
</dbReference>
<evidence type="ECO:0000256" key="8">
    <source>
        <dbReference type="ARBA" id="ARBA00022840"/>
    </source>
</evidence>
<proteinExistence type="predicted"/>
<comment type="catalytic activity">
    <reaction evidence="1">
        <text>2 ATP + phosphorylase b = 2 ADP + phosphorylase a.</text>
        <dbReference type="EC" id="2.7.11.19"/>
    </reaction>
</comment>
<dbReference type="Gene3D" id="1.10.510.10">
    <property type="entry name" value="Transferase(Phosphotransferase) domain 1"/>
    <property type="match status" value="1"/>
</dbReference>
<dbReference type="CDD" id="cd14093">
    <property type="entry name" value="STKc_PhKG"/>
    <property type="match status" value="1"/>
</dbReference>
<accession>A0A9Q0LZD7</accession>
<keyword evidence="15" id="KW-1185">Reference proteome</keyword>
<feature type="binding site" evidence="12">
    <location>
        <position position="59"/>
    </location>
    <ligand>
        <name>ATP</name>
        <dbReference type="ChEBI" id="CHEBI:30616"/>
    </ligand>
</feature>
<dbReference type="SUPFAM" id="SSF56112">
    <property type="entry name" value="Protein kinase-like (PK-like)"/>
    <property type="match status" value="1"/>
</dbReference>
<reference evidence="14" key="1">
    <citation type="submission" date="2022-12" db="EMBL/GenBank/DDBJ databases">
        <title>Genome assemblies of Blomia tropicalis.</title>
        <authorList>
            <person name="Cui Y."/>
        </authorList>
    </citation>
    <scope>NUCLEOTIDE SEQUENCE</scope>
    <source>
        <tissue evidence="14">Adult mites</tissue>
    </source>
</reference>
<protein>
    <recommendedName>
        <fullName evidence="2">phosphorylase kinase</fullName>
        <ecNumber evidence="2">2.7.11.19</ecNumber>
    </recommendedName>
</protein>
<dbReference type="PROSITE" id="PS50011">
    <property type="entry name" value="PROTEIN_KINASE_DOM"/>
    <property type="match status" value="1"/>
</dbReference>
<dbReference type="Pfam" id="PF07707">
    <property type="entry name" value="BACK"/>
    <property type="match status" value="1"/>
</dbReference>
<dbReference type="InterPro" id="IPR011705">
    <property type="entry name" value="BACK"/>
</dbReference>
<keyword evidence="6 12" id="KW-0547">Nucleotide-binding</keyword>
<dbReference type="Pfam" id="PF00069">
    <property type="entry name" value="Pkinase"/>
    <property type="match status" value="1"/>
</dbReference>
<evidence type="ECO:0000256" key="9">
    <source>
        <dbReference type="ARBA" id="ARBA00022860"/>
    </source>
</evidence>
<dbReference type="PRINTS" id="PR01049">
    <property type="entry name" value="PHOSPHBKNASE"/>
</dbReference>
<evidence type="ECO:0000256" key="6">
    <source>
        <dbReference type="ARBA" id="ARBA00022741"/>
    </source>
</evidence>
<dbReference type="Gene3D" id="3.30.200.20">
    <property type="entry name" value="Phosphorylase Kinase, domain 1"/>
    <property type="match status" value="1"/>
</dbReference>
<dbReference type="FunFam" id="3.30.200.20:FF:000138">
    <property type="entry name" value="Phosphorylase b kinase gamma catalytic chain, liver/testis"/>
    <property type="match status" value="1"/>
</dbReference>
<name>A0A9Q0LZD7_BLOTA</name>
<dbReference type="GO" id="GO:0005977">
    <property type="term" value="P:glycogen metabolic process"/>
    <property type="evidence" value="ECO:0007669"/>
    <property type="project" value="UniProtKB-KW"/>
</dbReference>
<evidence type="ECO:0000256" key="12">
    <source>
        <dbReference type="PROSITE-ProRule" id="PRU10141"/>
    </source>
</evidence>
<comment type="caution">
    <text evidence="14">The sequence shown here is derived from an EMBL/GenBank/DDBJ whole genome shotgun (WGS) entry which is preliminary data.</text>
</comment>
<keyword evidence="7" id="KW-0418">Kinase</keyword>
<feature type="domain" description="Protein kinase" evidence="13">
    <location>
        <begin position="30"/>
        <end position="296"/>
    </location>
</feature>
<keyword evidence="10" id="KW-0119">Carbohydrate metabolism</keyword>
<organism evidence="14 15">
    <name type="scientific">Blomia tropicalis</name>
    <name type="common">Mite</name>
    <dbReference type="NCBI Taxonomy" id="40697"/>
    <lineage>
        <taxon>Eukaryota</taxon>
        <taxon>Metazoa</taxon>
        <taxon>Ecdysozoa</taxon>
        <taxon>Arthropoda</taxon>
        <taxon>Chelicerata</taxon>
        <taxon>Arachnida</taxon>
        <taxon>Acari</taxon>
        <taxon>Acariformes</taxon>
        <taxon>Sarcoptiformes</taxon>
        <taxon>Astigmata</taxon>
        <taxon>Glycyphagoidea</taxon>
        <taxon>Echimyopodidae</taxon>
        <taxon>Blomia</taxon>
    </lineage>
</organism>
<keyword evidence="9" id="KW-0112">Calmodulin-binding</keyword>
<dbReference type="EMBL" id="JAPWDV010000003">
    <property type="protein sequence ID" value="KAJ6216420.1"/>
    <property type="molecule type" value="Genomic_DNA"/>
</dbReference>
<dbReference type="InterPro" id="IPR000719">
    <property type="entry name" value="Prot_kinase_dom"/>
</dbReference>
<comment type="subunit">
    <text evidence="11">Hexadecamer of 4 heterotetramers, each composed of alpha, beta, gamma, and delta subunits. Alpha (PHKA1 or PHKA2) and beta (PHKB) are regulatory subunits, gamma (PHKG1 or PHKG2) is the catalytic subunit, and delta is calmodulin.</text>
</comment>
<dbReference type="PANTHER" id="PTHR24347">
    <property type="entry name" value="SERINE/THREONINE-PROTEIN KINASE"/>
    <property type="match status" value="1"/>
</dbReference>
<gene>
    <name evidence="14" type="ORF">RDWZM_007577</name>
</gene>
<dbReference type="GO" id="GO:0005516">
    <property type="term" value="F:calmodulin binding"/>
    <property type="evidence" value="ECO:0007669"/>
    <property type="project" value="UniProtKB-KW"/>
</dbReference>
<dbReference type="SMART" id="SM00220">
    <property type="entry name" value="S_TKc"/>
    <property type="match status" value="1"/>
</dbReference>
<dbReference type="GO" id="GO:0005964">
    <property type="term" value="C:phosphorylase kinase complex"/>
    <property type="evidence" value="ECO:0007669"/>
    <property type="project" value="InterPro"/>
</dbReference>
<dbReference type="InterPro" id="IPR002291">
    <property type="entry name" value="Phosph_kin_gamma"/>
</dbReference>
<keyword evidence="5" id="KW-0808">Transferase</keyword>
<keyword evidence="3" id="KW-0723">Serine/threonine-protein kinase</keyword>
<evidence type="ECO:0000256" key="11">
    <source>
        <dbReference type="ARBA" id="ARBA00025890"/>
    </source>
</evidence>
<dbReference type="EC" id="2.7.11.19" evidence="2"/>
<keyword evidence="8 12" id="KW-0067">ATP-binding</keyword>